<dbReference type="PANTHER" id="PTHR33306:SF40">
    <property type="entry name" value="EXPRESSED PROTEIN"/>
    <property type="match status" value="1"/>
</dbReference>
<feature type="transmembrane region" description="Helical" evidence="1">
    <location>
        <begin position="57"/>
        <end position="75"/>
    </location>
</feature>
<dbReference type="AlphaFoldDB" id="A0ABD1NTM5"/>
<evidence type="ECO:0000256" key="1">
    <source>
        <dbReference type="SAM" id="Phobius"/>
    </source>
</evidence>
<feature type="transmembrane region" description="Helical" evidence="1">
    <location>
        <begin position="127"/>
        <end position="149"/>
    </location>
</feature>
<protein>
    <submittedName>
        <fullName evidence="2">Uncharacterized protein</fullName>
    </submittedName>
</protein>
<gene>
    <name evidence="2" type="ORF">Adt_47537</name>
</gene>
<accession>A0ABD1NTM5</accession>
<evidence type="ECO:0000313" key="3">
    <source>
        <dbReference type="Proteomes" id="UP001604336"/>
    </source>
</evidence>
<name>A0ABD1NTM5_9LAMI</name>
<keyword evidence="3" id="KW-1185">Reference proteome</keyword>
<evidence type="ECO:0000313" key="2">
    <source>
        <dbReference type="EMBL" id="KAL2454962.1"/>
    </source>
</evidence>
<keyword evidence="1" id="KW-0472">Membrane</keyword>
<organism evidence="2 3">
    <name type="scientific">Abeliophyllum distichum</name>
    <dbReference type="NCBI Taxonomy" id="126358"/>
    <lineage>
        <taxon>Eukaryota</taxon>
        <taxon>Viridiplantae</taxon>
        <taxon>Streptophyta</taxon>
        <taxon>Embryophyta</taxon>
        <taxon>Tracheophyta</taxon>
        <taxon>Spermatophyta</taxon>
        <taxon>Magnoliopsida</taxon>
        <taxon>eudicotyledons</taxon>
        <taxon>Gunneridae</taxon>
        <taxon>Pentapetalae</taxon>
        <taxon>asterids</taxon>
        <taxon>lamiids</taxon>
        <taxon>Lamiales</taxon>
        <taxon>Oleaceae</taxon>
        <taxon>Forsythieae</taxon>
        <taxon>Abeliophyllum</taxon>
    </lineage>
</organism>
<feature type="transmembrane region" description="Helical" evidence="1">
    <location>
        <begin position="87"/>
        <end position="107"/>
    </location>
</feature>
<dbReference type="PANTHER" id="PTHR33306">
    <property type="entry name" value="EXPRESSED PROTEIN-RELATED-RELATED"/>
    <property type="match status" value="1"/>
</dbReference>
<sequence>MISRKLKMFSGYFWHSAGREINENSKEMDWVYTKRRGPEWKQGWTGQTLGSVSAPPLPLVAIFAIVMFLLSLSQYKSYKDQMYHAVISFKLCLFLVPIFLVFLMRSTLTSSMSNFWSSQPRNARHDWARGMVGFPWGVAVLVVVLLVLVSYQSSFHSQWFPLWRSD</sequence>
<keyword evidence="1" id="KW-0812">Transmembrane</keyword>
<reference evidence="3" key="1">
    <citation type="submission" date="2024-07" db="EMBL/GenBank/DDBJ databases">
        <title>Two chromosome-level genome assemblies of Korean endemic species Abeliophyllum distichum and Forsythia ovata (Oleaceae).</title>
        <authorList>
            <person name="Jang H."/>
        </authorList>
    </citation>
    <scope>NUCLEOTIDE SEQUENCE [LARGE SCALE GENOMIC DNA]</scope>
</reference>
<dbReference type="EMBL" id="JBFOLK010000237">
    <property type="protein sequence ID" value="KAL2454962.1"/>
    <property type="molecule type" value="Genomic_DNA"/>
</dbReference>
<comment type="caution">
    <text evidence="2">The sequence shown here is derived from an EMBL/GenBank/DDBJ whole genome shotgun (WGS) entry which is preliminary data.</text>
</comment>
<keyword evidence="1" id="KW-1133">Transmembrane helix</keyword>
<proteinExistence type="predicted"/>
<dbReference type="Proteomes" id="UP001604336">
    <property type="component" value="Unassembled WGS sequence"/>
</dbReference>